<proteinExistence type="predicted"/>
<dbReference type="AlphaFoldDB" id="A0A6C0K4L0"/>
<evidence type="ECO:0000313" key="1">
    <source>
        <dbReference type="EMBL" id="QHU11004.1"/>
    </source>
</evidence>
<accession>A0A6C0K4L0</accession>
<organism evidence="1">
    <name type="scientific">viral metagenome</name>
    <dbReference type="NCBI Taxonomy" id="1070528"/>
    <lineage>
        <taxon>unclassified sequences</taxon>
        <taxon>metagenomes</taxon>
        <taxon>organismal metagenomes</taxon>
    </lineage>
</organism>
<name>A0A6C0K4L0_9ZZZZ</name>
<reference evidence="1" key="1">
    <citation type="journal article" date="2020" name="Nature">
        <title>Giant virus diversity and host interactions through global metagenomics.</title>
        <authorList>
            <person name="Schulz F."/>
            <person name="Roux S."/>
            <person name="Paez-Espino D."/>
            <person name="Jungbluth S."/>
            <person name="Walsh D.A."/>
            <person name="Denef V.J."/>
            <person name="McMahon K.D."/>
            <person name="Konstantinidis K.T."/>
            <person name="Eloe-Fadrosh E.A."/>
            <person name="Kyrpides N.C."/>
            <person name="Woyke T."/>
        </authorList>
    </citation>
    <scope>NUCLEOTIDE SEQUENCE</scope>
    <source>
        <strain evidence="1">GVMAG-S-1101165-84</strain>
    </source>
</reference>
<sequence>MSSQQKTYQNVSIAQLLEWSQKNPNRGHELPPIQIQAAATEDHGSSLKGMYLPTYSAIPVSNPIGIFAWIRDPMFADASASVKNTIIRDLVTKLQTDCETLAGSRFARKRRRIIDGIGAVFHGLPPLKDEEFRDVLCACAHLSQINLVFVRDATQLEENAETKVEEFGHAKGSVSFSSNPSSWSRETPIWLIDSHGRWLASPVDDTPFATLFLHWLDEMGSNGWIIEWPQVDATKDYIVEELKRHPTWKASDSKLLKGDLAIRLGRIQVLQAFSTV</sequence>
<protein>
    <submittedName>
        <fullName evidence="1">Uncharacterized protein</fullName>
    </submittedName>
</protein>
<dbReference type="EMBL" id="MN740778">
    <property type="protein sequence ID" value="QHU11004.1"/>
    <property type="molecule type" value="Genomic_DNA"/>
</dbReference>